<evidence type="ECO:0000313" key="2">
    <source>
        <dbReference type="Proteomes" id="UP001241377"/>
    </source>
</evidence>
<gene>
    <name evidence="1" type="ORF">QFC19_008478</name>
</gene>
<name>A0ACC2V2H2_9TREE</name>
<accession>A0ACC2V2H2</accession>
<protein>
    <submittedName>
        <fullName evidence="1">Uncharacterized protein</fullName>
    </submittedName>
</protein>
<reference evidence="1" key="1">
    <citation type="submission" date="2023-04" db="EMBL/GenBank/DDBJ databases">
        <title>Draft Genome sequencing of Naganishia species isolated from polar environments using Oxford Nanopore Technology.</title>
        <authorList>
            <person name="Leo P."/>
            <person name="Venkateswaran K."/>
        </authorList>
    </citation>
    <scope>NUCLEOTIDE SEQUENCE</scope>
    <source>
        <strain evidence="1">MNA-CCFEE 5261</strain>
    </source>
</reference>
<sequence length="1125" mass="121504">MSAAANLLARRSNSTTSLAQFYREHNPNYEGVRSGSDAPELDFCNAFWGEGDAGFEVIMARTRASARTIDDLKAFMKERAIIEEEYGKKLSKLAKQTLGKDETGELRSALEALRVETDKQAAGRMKLAGEIRKDVELPIQDMANKIGAMRKNYQANIEKLHKNKLSQEAHVAKTRERYEQDCLRINSYTANTSLVQGRDLEKLHSKLDKVQQTVGGNEREYKACVRLLEETTRKWETEWKTFCDHVQDLEEERINFIKDNAWNLANAISSVCVTDDESCERIRIALEGFEDVTEIEAFVRSYGTGPKIPDPPLFIDYAKGEAYHTDKTARVATFQRATTRSGMSLPPSALMSSDTIPNLAEVPADAPDKDTLPEAPKLQTDPVPPSNLPAASARESLPVNANGSVSQAKFMQTSVAPSAPAVALAAPVEAPRPPSAFGRPGSVFGHGAPAQTGPSAIKPSPSGIEEDDPLARQLAELRRDPPPVGSIRRGNSVRRPESVAGSIKSTYQSRAKSPGPVHPYPQQQQQQHPEQQRQQQQHTQPEAQPQPRYEPQQAQTPASAGYRHSYQNHMQGRPSVDTSLVPPAPGHTAAELARSMAEHERRNSRQYPLGQEQSYNNAAQDIVGNHPASRPATPSGQQGQAARAPSPAFMQPPVVPASPIADQVLDQYHQAFPGERSRSRAGSINSAHSRSGSRMGGSFSAATGQSAAQVMARAPSPNPAREGFVGIGAGGRSPSPQPGAHQPITDRLNAASPALDQVRSNTPGGSWSAGHRYSQSQAQPSSQPGTLQRPQSQSTRYSIHGNPSQSIGQDQRQSMYGGSQTPTLQPQQGAAGGQGTYGSASSMSRYGGVSSPVNSQSQYGSMTSVTGQPPHGQYPGPSATSPSPYGQPAPQANMYSQGAPVQSPTGFPVPAQSPYHQAPQTQPVYSAPTPNSSQVLGYTSQQGQYRPASTAPSPVPVHVASQYQANPMPRAISPAPPNIQSPIQQQPTQYYGAPPQQQQPIYGQQPPQPYSTPAYTAVPQQQAQQQRLQQPVEQESSIQAGRSPSPQPPPVPMDTPPTGQYSTTGQPVLFFKALYDYQAQSGSEFDFQEGDIIAVTSTPPDGWWSGELLDEARRIAGRTDFPSNL</sequence>
<dbReference type="Proteomes" id="UP001241377">
    <property type="component" value="Unassembled WGS sequence"/>
</dbReference>
<organism evidence="1 2">
    <name type="scientific">Naganishia cerealis</name>
    <dbReference type="NCBI Taxonomy" id="610337"/>
    <lineage>
        <taxon>Eukaryota</taxon>
        <taxon>Fungi</taxon>
        <taxon>Dikarya</taxon>
        <taxon>Basidiomycota</taxon>
        <taxon>Agaricomycotina</taxon>
        <taxon>Tremellomycetes</taxon>
        <taxon>Filobasidiales</taxon>
        <taxon>Filobasidiaceae</taxon>
        <taxon>Naganishia</taxon>
    </lineage>
</organism>
<dbReference type="EMBL" id="JASBWR010000127">
    <property type="protein sequence ID" value="KAJ9093135.1"/>
    <property type="molecule type" value="Genomic_DNA"/>
</dbReference>
<keyword evidence="2" id="KW-1185">Reference proteome</keyword>
<comment type="caution">
    <text evidence="1">The sequence shown here is derived from an EMBL/GenBank/DDBJ whole genome shotgun (WGS) entry which is preliminary data.</text>
</comment>
<proteinExistence type="predicted"/>
<evidence type="ECO:0000313" key="1">
    <source>
        <dbReference type="EMBL" id="KAJ9093135.1"/>
    </source>
</evidence>